<gene>
    <name evidence="2" type="ORF">A6X21_00045</name>
</gene>
<dbReference type="RefSeq" id="WP_068848455.1">
    <property type="nucleotide sequence ID" value="NZ_LYDR01000110.1"/>
</dbReference>
<dbReference type="NCBIfam" id="TIGR02532">
    <property type="entry name" value="IV_pilin_GFxxxE"/>
    <property type="match status" value="1"/>
</dbReference>
<dbReference type="Gene3D" id="3.30.700.10">
    <property type="entry name" value="Glycoprotein, Type 4 Pilin"/>
    <property type="match status" value="1"/>
</dbReference>
<reference evidence="2 3" key="1">
    <citation type="submission" date="2016-05" db="EMBL/GenBank/DDBJ databases">
        <title>Genomic and physiological characterization of Planctopirus sp. isolated from fresh water lake.</title>
        <authorList>
            <person name="Subhash Y."/>
            <person name="Ramana C."/>
        </authorList>
    </citation>
    <scope>NUCLEOTIDE SEQUENCE [LARGE SCALE GENOMIC DNA]</scope>
    <source>
        <strain evidence="2 3">JC280</strain>
    </source>
</reference>
<evidence type="ECO:0000313" key="2">
    <source>
        <dbReference type="EMBL" id="ODA30316.1"/>
    </source>
</evidence>
<sequence>MRKKHGFTLIELLVVIAIIAILIALLLPAVQQAREAARRSACKNNLKQFGLAIHNYHDVYNMFPRANFETRSTGDNSYWGWSAHSMLLPYFEQANITGDLDFSLAVNESGAGTPNWQMITRRIPVFLCPSDQGPSDPRGGGNSYVMSAGPTLYWGHSGALRGGVPLSEQVGVFNFRARVRIGDITDGTSNTIAASEQIASGSGSPDSKLAESWGPSDFSTINLSFPTQTQMQALGTACKALSDAASATGSVHRRSGSLKEQIHWALGIGGQTVFNTVYNPNSPFPNCVACSGCWSTDNIGVYTARSRHTGGVHVLMADGAVRFVSDNVDNTTWQRLGGRSDGQIASLDN</sequence>
<dbReference type="InterPro" id="IPR027558">
    <property type="entry name" value="Pre_pil_HX9DG_C"/>
</dbReference>
<protein>
    <recommendedName>
        <fullName evidence="1">DUF1559 domain-containing protein</fullName>
    </recommendedName>
</protein>
<evidence type="ECO:0000313" key="3">
    <source>
        <dbReference type="Proteomes" id="UP000094828"/>
    </source>
</evidence>
<dbReference type="InterPro" id="IPR012902">
    <property type="entry name" value="N_methyl_site"/>
</dbReference>
<dbReference type="Pfam" id="PF07596">
    <property type="entry name" value="SBP_bac_10"/>
    <property type="match status" value="1"/>
</dbReference>
<dbReference type="Proteomes" id="UP000094828">
    <property type="component" value="Unassembled WGS sequence"/>
</dbReference>
<dbReference type="PANTHER" id="PTHR30093:SF2">
    <property type="entry name" value="TYPE II SECRETION SYSTEM PROTEIN H"/>
    <property type="match status" value="1"/>
</dbReference>
<dbReference type="AlphaFoldDB" id="A0A1C3EAP2"/>
<keyword evidence="3" id="KW-1185">Reference proteome</keyword>
<dbReference type="InterPro" id="IPR045584">
    <property type="entry name" value="Pilin-like"/>
</dbReference>
<dbReference type="InterPro" id="IPR011453">
    <property type="entry name" value="DUF1559"/>
</dbReference>
<dbReference type="OrthoDB" id="236724at2"/>
<dbReference type="EMBL" id="LYDR01000110">
    <property type="protein sequence ID" value="ODA30316.1"/>
    <property type="molecule type" value="Genomic_DNA"/>
</dbReference>
<dbReference type="Pfam" id="PF07963">
    <property type="entry name" value="N_methyl"/>
    <property type="match status" value="1"/>
</dbReference>
<dbReference type="PANTHER" id="PTHR30093">
    <property type="entry name" value="GENERAL SECRETION PATHWAY PROTEIN G"/>
    <property type="match status" value="1"/>
</dbReference>
<feature type="domain" description="DUF1559" evidence="1">
    <location>
        <begin position="31"/>
        <end position="330"/>
    </location>
</feature>
<evidence type="ECO:0000259" key="1">
    <source>
        <dbReference type="Pfam" id="PF07596"/>
    </source>
</evidence>
<accession>A0A1C3EAP2</accession>
<dbReference type="NCBIfam" id="TIGR04294">
    <property type="entry name" value="pre_pil_HX9DG"/>
    <property type="match status" value="1"/>
</dbReference>
<comment type="caution">
    <text evidence="2">The sequence shown here is derived from an EMBL/GenBank/DDBJ whole genome shotgun (WGS) entry which is preliminary data.</text>
</comment>
<dbReference type="PROSITE" id="PS00409">
    <property type="entry name" value="PROKAR_NTER_METHYL"/>
    <property type="match status" value="1"/>
</dbReference>
<dbReference type="STRING" id="1841610.A6X21_00045"/>
<name>A0A1C3EAP2_9PLAN</name>
<proteinExistence type="predicted"/>
<dbReference type="SUPFAM" id="SSF54523">
    <property type="entry name" value="Pili subunits"/>
    <property type="match status" value="1"/>
</dbReference>
<organism evidence="2 3">
    <name type="scientific">Planctopirus hydrillae</name>
    <dbReference type="NCBI Taxonomy" id="1841610"/>
    <lineage>
        <taxon>Bacteria</taxon>
        <taxon>Pseudomonadati</taxon>
        <taxon>Planctomycetota</taxon>
        <taxon>Planctomycetia</taxon>
        <taxon>Planctomycetales</taxon>
        <taxon>Planctomycetaceae</taxon>
        <taxon>Planctopirus</taxon>
    </lineage>
</organism>